<reference evidence="1 2" key="1">
    <citation type="journal article" date="2018" name="PLoS ONE">
        <title>The draft genome of Kipferlia bialata reveals reductive genome evolution in fornicate parasites.</title>
        <authorList>
            <person name="Tanifuji G."/>
            <person name="Takabayashi S."/>
            <person name="Kume K."/>
            <person name="Takagi M."/>
            <person name="Nakayama T."/>
            <person name="Kamikawa R."/>
            <person name="Inagaki Y."/>
            <person name="Hashimoto T."/>
        </authorList>
    </citation>
    <scope>NUCLEOTIDE SEQUENCE [LARGE SCALE GENOMIC DNA]</scope>
    <source>
        <strain evidence="1">NY0173</strain>
    </source>
</reference>
<keyword evidence="2" id="KW-1185">Reference proteome</keyword>
<dbReference type="Proteomes" id="UP000265618">
    <property type="component" value="Unassembled WGS sequence"/>
</dbReference>
<feature type="non-terminal residue" evidence="1">
    <location>
        <position position="1"/>
    </location>
</feature>
<comment type="caution">
    <text evidence="1">The sequence shown here is derived from an EMBL/GenBank/DDBJ whole genome shotgun (WGS) entry which is preliminary data.</text>
</comment>
<dbReference type="AlphaFoldDB" id="A0A9K3DB99"/>
<dbReference type="EMBL" id="BDIP01009564">
    <property type="protein sequence ID" value="GIQ92379.1"/>
    <property type="molecule type" value="Genomic_DNA"/>
</dbReference>
<evidence type="ECO:0000313" key="2">
    <source>
        <dbReference type="Proteomes" id="UP000265618"/>
    </source>
</evidence>
<name>A0A9K3DB99_9EUKA</name>
<sequence>PRDELIAQMREQLMEMDMEMTNDRKARTSLQMTLTQRDTK</sequence>
<protein>
    <submittedName>
        <fullName evidence="1">Uncharacterized protein</fullName>
    </submittedName>
</protein>
<evidence type="ECO:0000313" key="1">
    <source>
        <dbReference type="EMBL" id="GIQ92379.1"/>
    </source>
</evidence>
<gene>
    <name evidence="1" type="ORF">KIPB_016112</name>
</gene>
<organism evidence="1 2">
    <name type="scientific">Kipferlia bialata</name>
    <dbReference type="NCBI Taxonomy" id="797122"/>
    <lineage>
        <taxon>Eukaryota</taxon>
        <taxon>Metamonada</taxon>
        <taxon>Carpediemonas-like organisms</taxon>
        <taxon>Kipferlia</taxon>
    </lineage>
</organism>
<proteinExistence type="predicted"/>
<feature type="non-terminal residue" evidence="1">
    <location>
        <position position="40"/>
    </location>
</feature>
<accession>A0A9K3DB99</accession>